<evidence type="ECO:0000313" key="8">
    <source>
        <dbReference type="EMBL" id="SFH92511.1"/>
    </source>
</evidence>
<evidence type="ECO:0000256" key="2">
    <source>
        <dbReference type="ARBA" id="ARBA00022692"/>
    </source>
</evidence>
<dbReference type="Pfam" id="PF06305">
    <property type="entry name" value="LapA_dom"/>
    <property type="match status" value="1"/>
</dbReference>
<evidence type="ECO:0000256" key="3">
    <source>
        <dbReference type="ARBA" id="ARBA00022989"/>
    </source>
</evidence>
<evidence type="ECO:0000256" key="1">
    <source>
        <dbReference type="ARBA" id="ARBA00022475"/>
    </source>
</evidence>
<keyword evidence="3 6" id="KW-1133">Transmembrane helix</keyword>
<name>A0A1I3E1E3_9LACT</name>
<dbReference type="PANTHER" id="PTHR41335">
    <property type="entry name" value="MEMBRANE PROTEIN-RELATED"/>
    <property type="match status" value="1"/>
</dbReference>
<reference evidence="8 9" key="1">
    <citation type="submission" date="2016-10" db="EMBL/GenBank/DDBJ databases">
        <authorList>
            <person name="de Groot N.N."/>
        </authorList>
    </citation>
    <scope>NUCLEOTIDE SEQUENCE [LARGE SCALE GENOMIC DNA]</scope>
    <source>
        <strain evidence="8 9">DSM 27630</strain>
    </source>
</reference>
<dbReference type="Proteomes" id="UP000198668">
    <property type="component" value="Unassembled WGS sequence"/>
</dbReference>
<gene>
    <name evidence="8" type="ORF">SAMN04489868_1626</name>
</gene>
<feature type="coiled-coil region" evidence="5">
    <location>
        <begin position="86"/>
        <end position="124"/>
    </location>
</feature>
<keyword evidence="5" id="KW-0175">Coiled coil</keyword>
<feature type="transmembrane region" description="Helical" evidence="6">
    <location>
        <begin position="37"/>
        <end position="59"/>
    </location>
</feature>
<evidence type="ECO:0000256" key="6">
    <source>
        <dbReference type="SAM" id="Phobius"/>
    </source>
</evidence>
<feature type="transmembrane region" description="Helical" evidence="6">
    <location>
        <begin position="7"/>
        <end position="25"/>
    </location>
</feature>
<dbReference type="InterPro" id="IPR010445">
    <property type="entry name" value="LapA_dom"/>
</dbReference>
<evidence type="ECO:0000256" key="4">
    <source>
        <dbReference type="ARBA" id="ARBA00023136"/>
    </source>
</evidence>
<evidence type="ECO:0000259" key="7">
    <source>
        <dbReference type="Pfam" id="PF06305"/>
    </source>
</evidence>
<dbReference type="AlphaFoldDB" id="A0A1I3E1E3"/>
<dbReference type="EMBL" id="FOQE01000062">
    <property type="protein sequence ID" value="SFH92511.1"/>
    <property type="molecule type" value="Genomic_DNA"/>
</dbReference>
<evidence type="ECO:0000256" key="5">
    <source>
        <dbReference type="SAM" id="Coils"/>
    </source>
</evidence>
<keyword evidence="4 6" id="KW-0472">Membrane</keyword>
<dbReference type="GO" id="GO:0005886">
    <property type="term" value="C:plasma membrane"/>
    <property type="evidence" value="ECO:0007669"/>
    <property type="project" value="InterPro"/>
</dbReference>
<sequence length="127" mass="14632">MKKQWTTIVAIILMVIVSFFAISNMENVPVNFMFKTVTWPLIMVILGSLLLGALIAVLISTGSMYRNRKQIKQSERKVVDIQAKSKEDLDQNRKEMQQMMESQLRDKNEKIAALEEEIRQLKGTAKM</sequence>
<keyword evidence="1" id="KW-1003">Cell membrane</keyword>
<dbReference type="PANTHER" id="PTHR41335:SF1">
    <property type="entry name" value="MEMBRANE PROTEIN"/>
    <property type="match status" value="1"/>
</dbReference>
<dbReference type="OrthoDB" id="2990728at2"/>
<feature type="domain" description="Lipopolysaccharide assembly protein A" evidence="7">
    <location>
        <begin position="24"/>
        <end position="84"/>
    </location>
</feature>
<organism evidence="8 9">
    <name type="scientific">Pisciglobus halotolerans</name>
    <dbReference type="NCBI Taxonomy" id="745365"/>
    <lineage>
        <taxon>Bacteria</taxon>
        <taxon>Bacillati</taxon>
        <taxon>Bacillota</taxon>
        <taxon>Bacilli</taxon>
        <taxon>Lactobacillales</taxon>
        <taxon>Carnobacteriaceae</taxon>
    </lineage>
</organism>
<keyword evidence="2 6" id="KW-0812">Transmembrane</keyword>
<protein>
    <submittedName>
        <fullName evidence="8">Uncharacterized integral membrane protein</fullName>
    </submittedName>
</protein>
<keyword evidence="9" id="KW-1185">Reference proteome</keyword>
<proteinExistence type="predicted"/>
<accession>A0A1I3E1E3</accession>
<evidence type="ECO:0000313" key="9">
    <source>
        <dbReference type="Proteomes" id="UP000198668"/>
    </source>
</evidence>
<dbReference type="RefSeq" id="WP_092093799.1">
    <property type="nucleotide sequence ID" value="NZ_FOQE01000062.1"/>
</dbReference>